<proteinExistence type="predicted"/>
<keyword evidence="2" id="KW-0479">Metal-binding</keyword>
<dbReference type="Gene3D" id="3.40.366.30">
    <property type="entry name" value="50S ribosomal protein L16 arginine hydroxylase, Chain A, Domain 2"/>
    <property type="match status" value="1"/>
</dbReference>
<dbReference type="PANTHER" id="PTHR13096:SF8">
    <property type="entry name" value="RIBOSOMAL OXYGENASE 1"/>
    <property type="match status" value="1"/>
</dbReference>
<protein>
    <submittedName>
        <fullName evidence="5">Cupin domain-containing protein</fullName>
    </submittedName>
</protein>
<dbReference type="InterPro" id="IPR039994">
    <property type="entry name" value="NO66-like"/>
</dbReference>
<dbReference type="Pfam" id="PF08007">
    <property type="entry name" value="JmjC_2"/>
    <property type="match status" value="1"/>
</dbReference>
<dbReference type="Gene3D" id="2.60.120.650">
    <property type="entry name" value="Cupin"/>
    <property type="match status" value="1"/>
</dbReference>
<comment type="caution">
    <text evidence="5">The sequence shown here is derived from an EMBL/GenBank/DDBJ whole genome shotgun (WGS) entry which is preliminary data.</text>
</comment>
<evidence type="ECO:0000313" key="5">
    <source>
        <dbReference type="EMBL" id="GAA3950329.1"/>
    </source>
</evidence>
<gene>
    <name evidence="5" type="ORF">GCM10022278_06790</name>
</gene>
<accession>A0ABP7NMH7</accession>
<organism evidence="5 6">
    <name type="scientific">Allohahella marinimesophila</name>
    <dbReference type="NCBI Taxonomy" id="1054972"/>
    <lineage>
        <taxon>Bacteria</taxon>
        <taxon>Pseudomonadati</taxon>
        <taxon>Pseudomonadota</taxon>
        <taxon>Gammaproteobacteria</taxon>
        <taxon>Oceanospirillales</taxon>
        <taxon>Hahellaceae</taxon>
        <taxon>Allohahella</taxon>
    </lineage>
</organism>
<evidence type="ECO:0000259" key="4">
    <source>
        <dbReference type="PROSITE" id="PS51184"/>
    </source>
</evidence>
<keyword evidence="3" id="KW-0408">Iron</keyword>
<keyword evidence="6" id="KW-1185">Reference proteome</keyword>
<evidence type="ECO:0000256" key="2">
    <source>
        <dbReference type="ARBA" id="ARBA00022723"/>
    </source>
</evidence>
<dbReference type="InterPro" id="IPR003347">
    <property type="entry name" value="JmjC_dom"/>
</dbReference>
<reference evidence="6" key="1">
    <citation type="journal article" date="2019" name="Int. J. Syst. Evol. Microbiol.">
        <title>The Global Catalogue of Microorganisms (GCM) 10K type strain sequencing project: providing services to taxonomists for standard genome sequencing and annotation.</title>
        <authorList>
            <consortium name="The Broad Institute Genomics Platform"/>
            <consortium name="The Broad Institute Genome Sequencing Center for Infectious Disease"/>
            <person name="Wu L."/>
            <person name="Ma J."/>
        </authorList>
    </citation>
    <scope>NUCLEOTIDE SEQUENCE [LARGE SCALE GENOMIC DNA]</scope>
    <source>
        <strain evidence="6">JCM 17555</strain>
    </source>
</reference>
<dbReference type="PANTHER" id="PTHR13096">
    <property type="entry name" value="MINA53 MYC INDUCED NUCLEAR ANTIGEN"/>
    <property type="match status" value="1"/>
</dbReference>
<dbReference type="SMART" id="SM00558">
    <property type="entry name" value="JmjC"/>
    <property type="match status" value="1"/>
</dbReference>
<dbReference type="EMBL" id="BAABBO010000001">
    <property type="protein sequence ID" value="GAA3950329.1"/>
    <property type="molecule type" value="Genomic_DNA"/>
</dbReference>
<dbReference type="RefSeq" id="WP_344803266.1">
    <property type="nucleotide sequence ID" value="NZ_BAABBO010000001.1"/>
</dbReference>
<evidence type="ECO:0000256" key="3">
    <source>
        <dbReference type="ARBA" id="ARBA00023004"/>
    </source>
</evidence>
<sequence length="414" mass="45763">MINERFGRLGLDGFLEQHWHQKPLFVAGAFSDVANELEFDEHDLAAFATDDAVESRLVRERHDGREWTVQNGPFDDETLEQLPDGGWSLLVQGLEQWVPSMAALLEEFRFLPSWRLDDIMASFAPPGGSVGPHFDQYDVFLIQVKGRRSWQLGAPPADTGAAGKPPSASDIAAALSPWLRTDTDLKILRDYPFTETFEAGPGDLLYLPPGYAHFGVASEDAITLSVGFRSIDPAQLALYWSEEATEQLSGKLLSDPRQLSENDAAADDSGRIGSASIAQAREVLMKALADTRLLQHAFCRAASESRNSSALSEQAQANNLNADEWLTEARESGLYCRDGSRFLYSQEDNNLVLGVDGDTYDCEAGWLDLVRALCNERFVELPADDSEHFDSAPDLVHLMFKLYQHGSVCLTGED</sequence>
<dbReference type="SUPFAM" id="SSF51197">
    <property type="entry name" value="Clavaminate synthase-like"/>
    <property type="match status" value="1"/>
</dbReference>
<name>A0ABP7NMH7_9GAMM</name>
<comment type="cofactor">
    <cofactor evidence="1">
        <name>Fe(2+)</name>
        <dbReference type="ChEBI" id="CHEBI:29033"/>
    </cofactor>
</comment>
<evidence type="ECO:0000313" key="6">
    <source>
        <dbReference type="Proteomes" id="UP001501337"/>
    </source>
</evidence>
<dbReference type="Proteomes" id="UP001501337">
    <property type="component" value="Unassembled WGS sequence"/>
</dbReference>
<dbReference type="PROSITE" id="PS51184">
    <property type="entry name" value="JMJC"/>
    <property type="match status" value="1"/>
</dbReference>
<evidence type="ECO:0000256" key="1">
    <source>
        <dbReference type="ARBA" id="ARBA00001954"/>
    </source>
</evidence>
<feature type="domain" description="JmjC" evidence="4">
    <location>
        <begin position="100"/>
        <end position="245"/>
    </location>
</feature>